<evidence type="ECO:0000313" key="1">
    <source>
        <dbReference type="Proteomes" id="UP000515121"/>
    </source>
</evidence>
<proteinExistence type="predicted"/>
<reference evidence="2" key="1">
    <citation type="submission" date="2025-08" db="UniProtKB">
        <authorList>
            <consortium name="RefSeq"/>
        </authorList>
    </citation>
    <scope>IDENTIFICATION</scope>
    <source>
        <tissue evidence="2">Fruit stalk</tissue>
    </source>
</reference>
<organism evidence="1 2">
    <name type="scientific">Durio zibethinus</name>
    <name type="common">Durian</name>
    <dbReference type="NCBI Taxonomy" id="66656"/>
    <lineage>
        <taxon>Eukaryota</taxon>
        <taxon>Viridiplantae</taxon>
        <taxon>Streptophyta</taxon>
        <taxon>Embryophyta</taxon>
        <taxon>Tracheophyta</taxon>
        <taxon>Spermatophyta</taxon>
        <taxon>Magnoliopsida</taxon>
        <taxon>eudicotyledons</taxon>
        <taxon>Gunneridae</taxon>
        <taxon>Pentapetalae</taxon>
        <taxon>rosids</taxon>
        <taxon>malvids</taxon>
        <taxon>Malvales</taxon>
        <taxon>Malvaceae</taxon>
        <taxon>Helicteroideae</taxon>
        <taxon>Durio</taxon>
    </lineage>
</organism>
<dbReference type="AlphaFoldDB" id="A0A6P5Z7B4"/>
<keyword evidence="1" id="KW-1185">Reference proteome</keyword>
<dbReference type="RefSeq" id="XP_022748634.1">
    <property type="nucleotide sequence ID" value="XM_022892899.1"/>
</dbReference>
<evidence type="ECO:0000313" key="2">
    <source>
        <dbReference type="RefSeq" id="XP_022748634.1"/>
    </source>
</evidence>
<dbReference type="KEGG" id="dzi:111298173"/>
<dbReference type="Proteomes" id="UP000515121">
    <property type="component" value="Unplaced"/>
</dbReference>
<name>A0A6P5Z7B4_DURZI</name>
<sequence length="112" mass="12187">MRFKTSPVSLALSYLLNSSRELVCLPQTPAKSYYRPLLTSVGGHSPANVPSLVCSETCRETLLNLAVSDLGTDSSKTCLLRVNLPWKVADMNSRTSFLAAPITAAPSVLYRR</sequence>
<gene>
    <name evidence="2" type="primary">LOC111298173</name>
</gene>
<dbReference type="GeneID" id="111298173"/>
<protein>
    <submittedName>
        <fullName evidence="2">Uncharacterized protein LOC111298173</fullName>
    </submittedName>
</protein>
<accession>A0A6P5Z7B4</accession>